<dbReference type="SUPFAM" id="SSF56024">
    <property type="entry name" value="Phospholipase D/nuclease"/>
    <property type="match status" value="2"/>
</dbReference>
<dbReference type="InterPro" id="IPR015797">
    <property type="entry name" value="NUDIX_hydrolase-like_dom_sf"/>
</dbReference>
<gene>
    <name evidence="10" type="ORF">GAYE_SCF27MG4643</name>
</gene>
<dbReference type="NCBIfam" id="TIGR03705">
    <property type="entry name" value="poly_P_kin"/>
    <property type="match status" value="1"/>
</dbReference>
<dbReference type="InterPro" id="IPR024953">
    <property type="entry name" value="PP_kinase_middle"/>
</dbReference>
<feature type="domain" description="Nudix hydrolase" evidence="9">
    <location>
        <begin position="931"/>
        <end position="1068"/>
    </location>
</feature>
<evidence type="ECO:0000256" key="5">
    <source>
        <dbReference type="ARBA" id="ARBA00022777"/>
    </source>
</evidence>
<evidence type="ECO:0000256" key="1">
    <source>
        <dbReference type="ARBA" id="ARBA00012960"/>
    </source>
</evidence>
<keyword evidence="11" id="KW-1185">Reference proteome</keyword>
<dbReference type="NCBIfam" id="NF003921">
    <property type="entry name" value="PRK05443.2-2"/>
    <property type="match status" value="1"/>
</dbReference>
<dbReference type="GO" id="GO:0008976">
    <property type="term" value="F:polyphosphate kinase activity"/>
    <property type="evidence" value="ECO:0007669"/>
    <property type="project" value="UniProtKB-EC"/>
</dbReference>
<evidence type="ECO:0000256" key="6">
    <source>
        <dbReference type="ARBA" id="ARBA00022801"/>
    </source>
</evidence>
<dbReference type="Pfam" id="PF17941">
    <property type="entry name" value="PP_kinase_C_1"/>
    <property type="match status" value="1"/>
</dbReference>
<dbReference type="InterPro" id="IPR003414">
    <property type="entry name" value="PP_kinase"/>
</dbReference>
<accession>A0AAV9IHM2</accession>
<evidence type="ECO:0000313" key="10">
    <source>
        <dbReference type="EMBL" id="KAK4526726.1"/>
    </source>
</evidence>
<dbReference type="SUPFAM" id="SSF55811">
    <property type="entry name" value="Nudix"/>
    <property type="match status" value="1"/>
</dbReference>
<feature type="compositionally biased region" description="Low complexity" evidence="8">
    <location>
        <begin position="32"/>
        <end position="48"/>
    </location>
</feature>
<dbReference type="PROSITE" id="PS00893">
    <property type="entry name" value="NUDIX_BOX"/>
    <property type="match status" value="1"/>
</dbReference>
<evidence type="ECO:0000256" key="4">
    <source>
        <dbReference type="ARBA" id="ARBA00022741"/>
    </source>
</evidence>
<dbReference type="PROSITE" id="PS51462">
    <property type="entry name" value="NUDIX"/>
    <property type="match status" value="1"/>
</dbReference>
<dbReference type="Pfam" id="PF13089">
    <property type="entry name" value="PP_kinase_N"/>
    <property type="match status" value="1"/>
</dbReference>
<dbReference type="Pfam" id="PF13090">
    <property type="entry name" value="PP_kinase_C"/>
    <property type="match status" value="1"/>
</dbReference>
<dbReference type="InterPro" id="IPR025200">
    <property type="entry name" value="PPK_C_dom2"/>
</dbReference>
<dbReference type="GO" id="GO:0005524">
    <property type="term" value="F:ATP binding"/>
    <property type="evidence" value="ECO:0007669"/>
    <property type="project" value="UniProtKB-KW"/>
</dbReference>
<dbReference type="InterPro" id="IPR025198">
    <property type="entry name" value="PPK_N_dom"/>
</dbReference>
<feature type="compositionally biased region" description="Basic and acidic residues" evidence="8">
    <location>
        <begin position="1"/>
        <end position="14"/>
    </location>
</feature>
<dbReference type="GO" id="GO:0009358">
    <property type="term" value="C:polyphosphate kinase complex"/>
    <property type="evidence" value="ECO:0007669"/>
    <property type="project" value="InterPro"/>
</dbReference>
<dbReference type="CDD" id="cd04666">
    <property type="entry name" value="NUDIX_DIPP2_like_Nudt4"/>
    <property type="match status" value="1"/>
</dbReference>
<evidence type="ECO:0000256" key="2">
    <source>
        <dbReference type="ARBA" id="ARBA00022553"/>
    </source>
</evidence>
<dbReference type="EC" id="2.7.4.1" evidence="1"/>
<dbReference type="HAMAP" id="MF_00347">
    <property type="entry name" value="Polyphosphate_kinase"/>
    <property type="match status" value="1"/>
</dbReference>
<evidence type="ECO:0000256" key="8">
    <source>
        <dbReference type="SAM" id="MobiDB-lite"/>
    </source>
</evidence>
<dbReference type="InterPro" id="IPR036832">
    <property type="entry name" value="PPK_N_dom_sf"/>
</dbReference>
<evidence type="ECO:0000256" key="7">
    <source>
        <dbReference type="ARBA" id="ARBA00022840"/>
    </source>
</evidence>
<feature type="region of interest" description="Disordered" evidence="8">
    <location>
        <begin position="841"/>
        <end position="929"/>
    </location>
</feature>
<dbReference type="InterPro" id="IPR020084">
    <property type="entry name" value="NUDIX_hydrolase_CS"/>
</dbReference>
<dbReference type="AlphaFoldDB" id="A0AAV9IHM2"/>
<dbReference type="Gene3D" id="3.30.870.10">
    <property type="entry name" value="Endonuclease Chain A"/>
    <property type="match status" value="2"/>
</dbReference>
<keyword evidence="5" id="KW-0418">Kinase</keyword>
<proteinExistence type="inferred from homology"/>
<comment type="caution">
    <text evidence="10">The sequence shown here is derived from an EMBL/GenBank/DDBJ whole genome shotgun (WGS) entry which is preliminary data.</text>
</comment>
<dbReference type="Pfam" id="PF00293">
    <property type="entry name" value="NUDIX"/>
    <property type="match status" value="1"/>
</dbReference>
<dbReference type="SUPFAM" id="SSF140356">
    <property type="entry name" value="PPK N-terminal domain-like"/>
    <property type="match status" value="1"/>
</dbReference>
<dbReference type="Gene3D" id="3.90.79.10">
    <property type="entry name" value="Nucleoside Triphosphate Pyrophosphohydrolase"/>
    <property type="match status" value="1"/>
</dbReference>
<dbReference type="Gene3D" id="3.30.1840.10">
    <property type="entry name" value="Polyphosphate kinase middle domain"/>
    <property type="match status" value="1"/>
</dbReference>
<dbReference type="PANTHER" id="PTHR30218">
    <property type="entry name" value="POLYPHOSPHATE KINASE"/>
    <property type="match status" value="1"/>
</dbReference>
<keyword evidence="3" id="KW-0808">Transferase</keyword>
<dbReference type="SUPFAM" id="SSF143724">
    <property type="entry name" value="PHP14-like"/>
    <property type="match status" value="1"/>
</dbReference>
<dbReference type="GO" id="GO:0006799">
    <property type="term" value="P:polyphosphate biosynthetic process"/>
    <property type="evidence" value="ECO:0007669"/>
    <property type="project" value="InterPro"/>
</dbReference>
<dbReference type="Pfam" id="PF02503">
    <property type="entry name" value="PP_kinase"/>
    <property type="match status" value="1"/>
</dbReference>
<dbReference type="InterPro" id="IPR000086">
    <property type="entry name" value="NUDIX_hydrolase_dom"/>
</dbReference>
<dbReference type="CDD" id="cd09168">
    <property type="entry name" value="PLDc_PaPPK1_C2_like"/>
    <property type="match status" value="1"/>
</dbReference>
<feature type="compositionally biased region" description="Basic and acidic residues" evidence="8">
    <location>
        <begin position="864"/>
        <end position="884"/>
    </location>
</feature>
<keyword evidence="7" id="KW-0067">ATP-binding</keyword>
<evidence type="ECO:0000259" key="9">
    <source>
        <dbReference type="PROSITE" id="PS51462"/>
    </source>
</evidence>
<organism evidence="10 11">
    <name type="scientific">Galdieria yellowstonensis</name>
    <dbReference type="NCBI Taxonomy" id="3028027"/>
    <lineage>
        <taxon>Eukaryota</taxon>
        <taxon>Rhodophyta</taxon>
        <taxon>Bangiophyceae</taxon>
        <taxon>Galdieriales</taxon>
        <taxon>Galdieriaceae</taxon>
        <taxon>Galdieria</taxon>
    </lineage>
</organism>
<dbReference type="Gene3D" id="1.20.58.310">
    <property type="entry name" value="Polyphosphate kinase N-terminal domain"/>
    <property type="match status" value="1"/>
</dbReference>
<evidence type="ECO:0000313" key="11">
    <source>
        <dbReference type="Proteomes" id="UP001300502"/>
    </source>
</evidence>
<dbReference type="InterPro" id="IPR041108">
    <property type="entry name" value="PP_kinase_C_1"/>
</dbReference>
<reference evidence="10 11" key="1">
    <citation type="submission" date="2022-07" db="EMBL/GenBank/DDBJ databases">
        <title>Genome-wide signatures of adaptation to extreme environments.</title>
        <authorList>
            <person name="Cho C.H."/>
            <person name="Yoon H.S."/>
        </authorList>
    </citation>
    <scope>NUCLEOTIDE SEQUENCE [LARGE SCALE GENOMIC DNA]</scope>
    <source>
        <strain evidence="10 11">108.79 E11</strain>
    </source>
</reference>
<dbReference type="GO" id="GO:0016462">
    <property type="term" value="F:pyrophosphatase activity"/>
    <property type="evidence" value="ECO:0007669"/>
    <property type="project" value="InterPro"/>
</dbReference>
<dbReference type="InterPro" id="IPR036830">
    <property type="entry name" value="PP_kinase_middle_dom_sf"/>
</dbReference>
<sequence length="1073" mass="121458">MDNGKVDCAREKQSPIESTSVEQKDEDGNHKLLSTEQTEQSSTLEEQQPPAGYFQVNTETKESHPSVNSLAGKVNKTLTIDCHEDIALAREAGVPEASRTVSVVDVQLGTCSNAGSKNSSTEAAEASSVSSAGSAAVSAATIGKDASIKVIDGKEYIVVPPEPVWQCPYDIASLSNQEASCNTDVFKQEGEELHFNWRVLELAVHPTTNTPLLERLKFLCIVSSNLDEYFAKRMFDIKTGDPALYATLSEKIHQLCRVQEDCLLEDILPSLEECGMHLTRFRDLTRTQQESMCLYYRDKVFPLLTPLSLDTTHPFPLLRSHSLYLAVLLQSEEEKKLGRLGQPHFAWLRVPNRVPRFVSPNDDPYKFLPIERLILHNLDTLFEGMHIISTHPFRVTRNTSLDLDSIYMDEDEDFLHVVEENIMKRQRRAAVRLEVSSDVPEALLSVLKEQLDLDDESVYFVRSPILGLKDAFPLSQLKIFPELRYPKWEFHSHPMLKMMKQRNISFFDAMRRSDMLFRFPFHSFDESTLAFLQTAAKDPSVFCIKIVLYRCGDNSPVVAALVEAAQRGVDVSVIIELKASFDEDQNVVYARILQNAGCNVAYGVKGLKTHAKVILIIREEALENGNKKFQSYVNISTGNYNASTARLYTDLSFFTCKADICADVQDLFNVFTGISRKKSYRKLLVSPMFMLDQFLELIQVEIENARNGKPSQIVAQMNGLTESRITEKLYEASQAGVQIDLIVRGMCRVRPGVKGKSESIRVVSILGRFLQHARVFFFMNYGGKPKFFIGSADWRSRNLISRVEVVTPIEDKSLQKKLWRYLRRLRANTLEGWEMLSDGRYRKPLRPDLHPPTSRMAIPSSNPEQDRSELMEEEKAGGRQKEEWKEGEEEDKYLLDPFGLYDTEDDSETVSSSGGNSREEERKKHKDVQEPLQVYKAGCIAVRVSSKGVNQVLLITARNRESMLEGGEADAWVLPRGTVLPNETPAEAAVRETLEEAGVGGEIGPLICTTQQRKGRKTIETSWHLLRVDSQASTWDDAVRRRRQWFTFTEAERLLTKAHFRQAVSQAKAMFKG</sequence>
<protein>
    <recommendedName>
        <fullName evidence="1">ATP-polyphosphate phosphotransferase</fullName>
        <ecNumber evidence="1">2.7.4.1</ecNumber>
    </recommendedName>
</protein>
<keyword evidence="2" id="KW-0597">Phosphoprotein</keyword>
<dbReference type="PANTHER" id="PTHR30218:SF0">
    <property type="entry name" value="POLYPHOSPHATE KINASE"/>
    <property type="match status" value="1"/>
</dbReference>
<dbReference type="InterPro" id="IPR047198">
    <property type="entry name" value="DDP-like_NUDIX"/>
</dbReference>
<name>A0AAV9IHM2_9RHOD</name>
<evidence type="ECO:0000256" key="3">
    <source>
        <dbReference type="ARBA" id="ARBA00022679"/>
    </source>
</evidence>
<dbReference type="EMBL" id="JANCYU010000043">
    <property type="protein sequence ID" value="KAK4526726.1"/>
    <property type="molecule type" value="Genomic_DNA"/>
</dbReference>
<dbReference type="Proteomes" id="UP001300502">
    <property type="component" value="Unassembled WGS sequence"/>
</dbReference>
<keyword evidence="6" id="KW-0378">Hydrolase</keyword>
<feature type="region of interest" description="Disordered" evidence="8">
    <location>
        <begin position="1"/>
        <end position="50"/>
    </location>
</feature>
<keyword evidence="4" id="KW-0547">Nucleotide-binding</keyword>